<name>A0ABR1TL15_9PEZI</name>
<evidence type="ECO:0000256" key="1">
    <source>
        <dbReference type="ARBA" id="ARBA00022741"/>
    </source>
</evidence>
<sequence length="430" mass="48052">MSSDMNGQTLNDRTLIIAIDFGTTYSGIAYGITEKTDLRVACSSWPASKYDHDEASGEKVPTTIRYLPRSGEFEWGFQIPEDIVHPDEIVRWFKLGMQRPENTPDDIRNILAHHDTDRLVTDYLSGLGEHILYFLAHREGEDSLETYRERSAIRFVLTVPAVWKETAQDKTRRAFEKARGIGTLGPVTLVTEPEAAATYALHNMAKESALEVGQSFIVLDAGGGTVDIITYTITSLDPVLQVKEAASGAGDFCGAAFIDKAFADHLRATLGNEEDFDNEVLGHACRDFEANVKRHFYQASMPNDQFTVAVPGMDRNPELNIKKRGRLTLEASEIHAMFEPYILKTIRLFKDQINTAKVQIEAVVPVGGFGTSRYLRERLEKDIGEDMEVPIRSTKDSLRAVVFGAVMKGMETAAPETHTFLTIDERKARR</sequence>
<evidence type="ECO:0000256" key="2">
    <source>
        <dbReference type="ARBA" id="ARBA00022840"/>
    </source>
</evidence>
<dbReference type="SUPFAM" id="SSF53067">
    <property type="entry name" value="Actin-like ATPase domain"/>
    <property type="match status" value="2"/>
</dbReference>
<dbReference type="InterPro" id="IPR013126">
    <property type="entry name" value="Hsp_70_fam"/>
</dbReference>
<gene>
    <name evidence="3" type="ORF">PG996_014432</name>
</gene>
<accession>A0ABR1TL15</accession>
<organism evidence="3 4">
    <name type="scientific">Apiospora saccharicola</name>
    <dbReference type="NCBI Taxonomy" id="335842"/>
    <lineage>
        <taxon>Eukaryota</taxon>
        <taxon>Fungi</taxon>
        <taxon>Dikarya</taxon>
        <taxon>Ascomycota</taxon>
        <taxon>Pezizomycotina</taxon>
        <taxon>Sordariomycetes</taxon>
        <taxon>Xylariomycetidae</taxon>
        <taxon>Amphisphaeriales</taxon>
        <taxon>Apiosporaceae</taxon>
        <taxon>Apiospora</taxon>
    </lineage>
</organism>
<comment type="caution">
    <text evidence="3">The sequence shown here is derived from an EMBL/GenBank/DDBJ whole genome shotgun (WGS) entry which is preliminary data.</text>
</comment>
<keyword evidence="4" id="KW-1185">Reference proteome</keyword>
<evidence type="ECO:0000313" key="3">
    <source>
        <dbReference type="EMBL" id="KAK8046368.1"/>
    </source>
</evidence>
<dbReference type="Proteomes" id="UP001446871">
    <property type="component" value="Unassembled WGS sequence"/>
</dbReference>
<dbReference type="InterPro" id="IPR043129">
    <property type="entry name" value="ATPase_NBD"/>
</dbReference>
<keyword evidence="1" id="KW-0547">Nucleotide-binding</keyword>
<dbReference type="EMBL" id="JAQQWM010000009">
    <property type="protein sequence ID" value="KAK8046368.1"/>
    <property type="molecule type" value="Genomic_DNA"/>
</dbReference>
<proteinExistence type="predicted"/>
<evidence type="ECO:0000313" key="4">
    <source>
        <dbReference type="Proteomes" id="UP001446871"/>
    </source>
</evidence>
<dbReference type="CDD" id="cd10170">
    <property type="entry name" value="ASKHA_NBD_HSP70"/>
    <property type="match status" value="1"/>
</dbReference>
<dbReference type="Gene3D" id="3.90.640.10">
    <property type="entry name" value="Actin, Chain A, domain 4"/>
    <property type="match status" value="1"/>
</dbReference>
<dbReference type="PANTHER" id="PTHR14187:SF82">
    <property type="entry name" value="FAMILY CHAPERONE, PUTATIVE (AFU_ORTHOLOGUE AFUA_7G08575)-RELATED"/>
    <property type="match status" value="1"/>
</dbReference>
<protein>
    <recommendedName>
        <fullName evidence="5">Hsp70 family protein</fullName>
    </recommendedName>
</protein>
<keyword evidence="2" id="KW-0067">ATP-binding</keyword>
<dbReference type="Gene3D" id="3.30.420.40">
    <property type="match status" value="2"/>
</dbReference>
<evidence type="ECO:0008006" key="5">
    <source>
        <dbReference type="Google" id="ProtNLM"/>
    </source>
</evidence>
<dbReference type="PANTHER" id="PTHR14187">
    <property type="entry name" value="ALPHA KINASE/ELONGATION FACTOR 2 KINASE"/>
    <property type="match status" value="1"/>
</dbReference>
<reference evidence="3 4" key="1">
    <citation type="submission" date="2023-01" db="EMBL/GenBank/DDBJ databases">
        <title>Analysis of 21 Apiospora genomes using comparative genomics revels a genus with tremendous synthesis potential of carbohydrate active enzymes and secondary metabolites.</title>
        <authorList>
            <person name="Sorensen T."/>
        </authorList>
    </citation>
    <scope>NUCLEOTIDE SEQUENCE [LARGE SCALE GENOMIC DNA]</scope>
    <source>
        <strain evidence="3 4">CBS 83171</strain>
    </source>
</reference>
<dbReference type="Pfam" id="PF00012">
    <property type="entry name" value="HSP70"/>
    <property type="match status" value="1"/>
</dbReference>